<dbReference type="AlphaFoldDB" id="A0A9X2XWA3"/>
<proteinExistence type="predicted"/>
<evidence type="ECO:0008006" key="3">
    <source>
        <dbReference type="Google" id="ProtNLM"/>
    </source>
</evidence>
<dbReference type="RefSeq" id="WP_279298019.1">
    <property type="nucleotide sequence ID" value="NZ_JAOTIF010000013.1"/>
</dbReference>
<sequence length="209" mass="23411">MFGVIVSSQCKLMSTPILTNGFDDLSDYSLKMKASNIISKMAGNSNFPKPTPALEDISTTLSEFMKENNLIYRIQKRQKLIRLLQSLAGYVSYIADRDQQKLISSGFDIRFEQQAPVEIGKPENLQVAAGRNPGELQLSSSRVVGAIFYNFQYTVDPITPNSLWISHIESANKFILKNLEKGKKYWCRVGAVSMNEKVTFSDAVEGLVQ</sequence>
<reference evidence="1" key="1">
    <citation type="submission" date="2022-09" db="EMBL/GenBank/DDBJ databases">
        <authorList>
            <person name="Yuan C."/>
            <person name="Ke Z."/>
        </authorList>
    </citation>
    <scope>NUCLEOTIDE SEQUENCE</scope>
    <source>
        <strain evidence="1">LB-8</strain>
    </source>
</reference>
<dbReference type="EMBL" id="JAOTIF010000013">
    <property type="protein sequence ID" value="MCU7550579.1"/>
    <property type="molecule type" value="Genomic_DNA"/>
</dbReference>
<evidence type="ECO:0000313" key="1">
    <source>
        <dbReference type="EMBL" id="MCU7550579.1"/>
    </source>
</evidence>
<organism evidence="1 2">
    <name type="scientific">Paraflavisolibacter caeni</name>
    <dbReference type="NCBI Taxonomy" id="2982496"/>
    <lineage>
        <taxon>Bacteria</taxon>
        <taxon>Pseudomonadati</taxon>
        <taxon>Bacteroidota</taxon>
        <taxon>Chitinophagia</taxon>
        <taxon>Chitinophagales</taxon>
        <taxon>Chitinophagaceae</taxon>
        <taxon>Paraflavisolibacter</taxon>
    </lineage>
</organism>
<reference evidence="1" key="2">
    <citation type="submission" date="2023-04" db="EMBL/GenBank/DDBJ databases">
        <title>Paracnuella aquatica gen. nov., sp. nov., a member of the family Chitinophagaceae isolated from a hot spring.</title>
        <authorList>
            <person name="Wang C."/>
        </authorList>
    </citation>
    <scope>NUCLEOTIDE SEQUENCE</scope>
    <source>
        <strain evidence="1">LB-8</strain>
    </source>
</reference>
<dbReference type="Proteomes" id="UP001155483">
    <property type="component" value="Unassembled WGS sequence"/>
</dbReference>
<accession>A0A9X2XWA3</accession>
<name>A0A9X2XWA3_9BACT</name>
<comment type="caution">
    <text evidence="1">The sequence shown here is derived from an EMBL/GenBank/DDBJ whole genome shotgun (WGS) entry which is preliminary data.</text>
</comment>
<keyword evidence="2" id="KW-1185">Reference proteome</keyword>
<protein>
    <recommendedName>
        <fullName evidence="3">Fibronectin type-III domain-containing protein</fullName>
    </recommendedName>
</protein>
<gene>
    <name evidence="1" type="ORF">OCK74_15780</name>
</gene>
<evidence type="ECO:0000313" key="2">
    <source>
        <dbReference type="Proteomes" id="UP001155483"/>
    </source>
</evidence>